<evidence type="ECO:0000256" key="6">
    <source>
        <dbReference type="NCBIfam" id="TIGR01225"/>
    </source>
</evidence>
<comment type="catalytic activity">
    <reaction evidence="5">
        <text>L-histidine = trans-urocanate + NH4(+)</text>
        <dbReference type="Rhea" id="RHEA:21232"/>
        <dbReference type="ChEBI" id="CHEBI:17771"/>
        <dbReference type="ChEBI" id="CHEBI:28938"/>
        <dbReference type="ChEBI" id="CHEBI:57595"/>
        <dbReference type="EC" id="4.3.1.3"/>
    </reaction>
</comment>
<dbReference type="InterPro" id="IPR001106">
    <property type="entry name" value="Aromatic_Lyase"/>
</dbReference>
<dbReference type="Gene3D" id="1.10.275.10">
    <property type="entry name" value="Fumarase/aspartase (N-terminal domain)"/>
    <property type="match status" value="1"/>
</dbReference>
<dbReference type="Proteomes" id="UP000008229">
    <property type="component" value="Chromosome"/>
</dbReference>
<evidence type="ECO:0000313" key="8">
    <source>
        <dbReference type="EMBL" id="ADB52059.1"/>
    </source>
</evidence>
<dbReference type="GO" id="GO:0019556">
    <property type="term" value="P:L-histidine catabolic process to glutamate and formamide"/>
    <property type="evidence" value="ECO:0007669"/>
    <property type="project" value="UniProtKB-UniPathway"/>
</dbReference>
<evidence type="ECO:0000313" key="9">
    <source>
        <dbReference type="Proteomes" id="UP000008229"/>
    </source>
</evidence>
<reference evidence="9" key="2">
    <citation type="submission" date="2010-01" db="EMBL/GenBank/DDBJ databases">
        <title>The complete genome of Conexibacter woesei DSM 14684.</title>
        <authorList>
            <consortium name="US DOE Joint Genome Institute (JGI-PGF)"/>
            <person name="Lucas S."/>
            <person name="Copeland A."/>
            <person name="Lapidus A."/>
            <person name="Glavina del Rio T."/>
            <person name="Dalin E."/>
            <person name="Tice H."/>
            <person name="Bruce D."/>
            <person name="Goodwin L."/>
            <person name="Pitluck S."/>
            <person name="Kyrpides N."/>
            <person name="Mavromatis K."/>
            <person name="Ivanova N."/>
            <person name="Mikhailova N."/>
            <person name="Chertkov O."/>
            <person name="Brettin T."/>
            <person name="Detter J.C."/>
            <person name="Han C."/>
            <person name="Larimer F."/>
            <person name="Land M."/>
            <person name="Hauser L."/>
            <person name="Markowitz V."/>
            <person name="Cheng J.-F."/>
            <person name="Hugenholtz P."/>
            <person name="Woyke T."/>
            <person name="Wu D."/>
            <person name="Pukall R."/>
            <person name="Steenblock K."/>
            <person name="Schneider S."/>
            <person name="Klenk H.-P."/>
            <person name="Eisen J.A."/>
        </authorList>
    </citation>
    <scope>NUCLEOTIDE SEQUENCE [LARGE SCALE GENOMIC DNA]</scope>
    <source>
        <strain evidence="9">DSM 14684 / CIP 108061 / JCM 11494 / NBRC 100937 / ID131577</strain>
    </source>
</reference>
<evidence type="ECO:0000256" key="4">
    <source>
        <dbReference type="ARBA" id="ARBA00023239"/>
    </source>
</evidence>
<dbReference type="UniPathway" id="UPA00379">
    <property type="reaction ID" value="UER00549"/>
</dbReference>
<evidence type="ECO:0000256" key="2">
    <source>
        <dbReference type="ARBA" id="ARBA00012994"/>
    </source>
</evidence>
<dbReference type="EMBL" id="CP001854">
    <property type="protein sequence ID" value="ADB52059.1"/>
    <property type="molecule type" value="Genomic_DNA"/>
</dbReference>
<dbReference type="SUPFAM" id="SSF48557">
    <property type="entry name" value="L-aspartase-like"/>
    <property type="match status" value="1"/>
</dbReference>
<dbReference type="AlphaFoldDB" id="D3F196"/>
<dbReference type="NCBIfam" id="NF006871">
    <property type="entry name" value="PRK09367.1"/>
    <property type="match status" value="1"/>
</dbReference>
<dbReference type="InterPro" id="IPR008948">
    <property type="entry name" value="L-Aspartase-like"/>
</dbReference>
<comment type="similarity">
    <text evidence="7">Belongs to the PAL/histidase family.</text>
</comment>
<sequence length="517" mass="52719">MSAPVTPVTLDGALSAEAVAAIAAGASVALDPDALARVERNRAALEELIGAGTPIYGITTGFGALLDSAVAPASRHQLQVNLLRSHAAGSGEELPPEVVRAALAIRLNSLLLAHSGVRRETLERIAELLNAGFAPCVPQTGSLGASGDLAPSAHAFLPLIGEGEVRDRDGRLLPGAEALAALGRAPLALDTKEGLALVNGTHFMAAIGTLLTARVGMLLDTADVAAALSVDALSGATPAFDARVHALRPLPGQVTSAANVRALLRGSRRARAAGDGGSLQDAYSLRCAAQVHGAAREGFGFFARLVAVDRSAVTDNPLVFDGPDAAVISAGNFHGQSLALAFDTLKLALADLGSISERRTFRLVSPSLNGTLPGFLTPDPGLSSGYMIVQYTTAAVVAELRALAHPVSVDTVPTSDNQEDHVSMGMTAALMALEAAERLERVLAAELLCGCQALDCEPAVAASPASRRAHALVRERIEPLTADRPPAPDLAAIAALVRSGAFAAVLAAAHDGTGVPA</sequence>
<keyword evidence="9" id="KW-1185">Reference proteome</keyword>
<dbReference type="GO" id="GO:0005737">
    <property type="term" value="C:cytoplasm"/>
    <property type="evidence" value="ECO:0007669"/>
    <property type="project" value="InterPro"/>
</dbReference>
<dbReference type="NCBIfam" id="TIGR01225">
    <property type="entry name" value="hutH"/>
    <property type="match status" value="1"/>
</dbReference>
<keyword evidence="4 7" id="KW-0456">Lyase</keyword>
<dbReference type="InterPro" id="IPR005921">
    <property type="entry name" value="HutH"/>
</dbReference>
<dbReference type="RefSeq" id="WP_012935110.1">
    <property type="nucleotide sequence ID" value="NC_013739.1"/>
</dbReference>
<dbReference type="HOGENOM" id="CLU_014801_4_1_11"/>
<dbReference type="GO" id="GO:0004397">
    <property type="term" value="F:histidine ammonia-lyase activity"/>
    <property type="evidence" value="ECO:0007669"/>
    <property type="project" value="UniProtKB-UniRule"/>
</dbReference>
<dbReference type="PANTHER" id="PTHR10362">
    <property type="entry name" value="HISTIDINE AMMONIA-LYASE"/>
    <property type="match status" value="1"/>
</dbReference>
<dbReference type="KEGG" id="cwo:Cwoe_3642"/>
<comment type="pathway">
    <text evidence="1">Amino-acid degradation; L-histidine degradation into L-glutamate; N-formimidoyl-L-glutamate from L-histidine: step 1/3.</text>
</comment>
<name>D3F196_CONWI</name>
<evidence type="ECO:0000256" key="7">
    <source>
        <dbReference type="RuleBase" id="RU003954"/>
    </source>
</evidence>
<dbReference type="EC" id="4.3.1.3" evidence="2 6"/>
<evidence type="ECO:0000256" key="5">
    <source>
        <dbReference type="ARBA" id="ARBA00049269"/>
    </source>
</evidence>
<gene>
    <name evidence="8" type="ordered locus">Cwoe_3642</name>
</gene>
<accession>D3F196</accession>
<dbReference type="FunFam" id="1.10.275.10:FF:000005">
    <property type="entry name" value="Histidine ammonia-lyase"/>
    <property type="match status" value="1"/>
</dbReference>
<dbReference type="CDD" id="cd00332">
    <property type="entry name" value="PAL-HAL"/>
    <property type="match status" value="1"/>
</dbReference>
<dbReference type="Gene3D" id="1.20.200.10">
    <property type="entry name" value="Fumarase/aspartase (Central domain)"/>
    <property type="match status" value="1"/>
</dbReference>
<proteinExistence type="inferred from homology"/>
<dbReference type="InterPro" id="IPR024083">
    <property type="entry name" value="Fumarase/histidase_N"/>
</dbReference>
<keyword evidence="3" id="KW-0369">Histidine metabolism</keyword>
<evidence type="ECO:0000256" key="3">
    <source>
        <dbReference type="ARBA" id="ARBA00022808"/>
    </source>
</evidence>
<reference evidence="8 9" key="1">
    <citation type="journal article" date="2010" name="Stand. Genomic Sci.">
        <title>Complete genome sequence of Conexibacter woesei type strain (ID131577).</title>
        <authorList>
            <person name="Pukall R."/>
            <person name="Lapidus A."/>
            <person name="Glavina Del Rio T."/>
            <person name="Copeland A."/>
            <person name="Tice H."/>
            <person name="Cheng J.-F."/>
            <person name="Lucas S."/>
            <person name="Chen F."/>
            <person name="Nolan M."/>
            <person name="Bruce D."/>
            <person name="Goodwin L."/>
            <person name="Pitluck S."/>
            <person name="Mavromatis K."/>
            <person name="Ivanova N."/>
            <person name="Ovchinnikova G."/>
            <person name="Pati A."/>
            <person name="Chen A."/>
            <person name="Palaniappan K."/>
            <person name="Land M."/>
            <person name="Hauser L."/>
            <person name="Chang Y.-J."/>
            <person name="Jeffries C.D."/>
            <person name="Chain P."/>
            <person name="Meincke L."/>
            <person name="Sims D."/>
            <person name="Brettin T."/>
            <person name="Detter J.C."/>
            <person name="Rohde M."/>
            <person name="Goeker M."/>
            <person name="Bristow J."/>
            <person name="Eisen J.A."/>
            <person name="Markowitz V."/>
            <person name="Kyrpides N.C."/>
            <person name="Klenk H.-P."/>
            <person name="Hugenholtz P."/>
        </authorList>
    </citation>
    <scope>NUCLEOTIDE SEQUENCE [LARGE SCALE GENOMIC DNA]</scope>
    <source>
        <strain evidence="9">DSM 14684 / CIP 108061 / JCM 11494 / NBRC 100937 / ID131577</strain>
    </source>
</reference>
<protein>
    <recommendedName>
        <fullName evidence="2 6">Histidine ammonia-lyase</fullName>
        <ecNumber evidence="2 6">4.3.1.3</ecNumber>
    </recommendedName>
</protein>
<dbReference type="eggNOG" id="COG2986">
    <property type="taxonomic scope" value="Bacteria"/>
</dbReference>
<dbReference type="GO" id="GO:0019557">
    <property type="term" value="P:L-histidine catabolic process to glutamate and formate"/>
    <property type="evidence" value="ECO:0007669"/>
    <property type="project" value="UniProtKB-UniPathway"/>
</dbReference>
<dbReference type="STRING" id="469383.Cwoe_3642"/>
<organism evidence="8 9">
    <name type="scientific">Conexibacter woesei (strain DSM 14684 / CCUG 47730 / CIP 108061 / JCM 11494 / NBRC 100937 / ID131577)</name>
    <dbReference type="NCBI Taxonomy" id="469383"/>
    <lineage>
        <taxon>Bacteria</taxon>
        <taxon>Bacillati</taxon>
        <taxon>Actinomycetota</taxon>
        <taxon>Thermoleophilia</taxon>
        <taxon>Solirubrobacterales</taxon>
        <taxon>Conexibacteraceae</taxon>
        <taxon>Conexibacter</taxon>
    </lineage>
</organism>
<dbReference type="Pfam" id="PF00221">
    <property type="entry name" value="Lyase_aromatic"/>
    <property type="match status" value="1"/>
</dbReference>
<evidence type="ECO:0000256" key="1">
    <source>
        <dbReference type="ARBA" id="ARBA00005113"/>
    </source>
</evidence>